<feature type="domain" description="Dinitrogenase iron-molybdenum cofactor biosynthesis" evidence="2">
    <location>
        <begin position="12"/>
        <end position="101"/>
    </location>
</feature>
<dbReference type="Gene3D" id="3.30.420.130">
    <property type="entry name" value="Dinitrogenase iron-molybdenum cofactor biosynthesis domain"/>
    <property type="match status" value="1"/>
</dbReference>
<sequence length="139" mass="14747">MKIAVTSQNFRQVTGHAGRARRFLIYDVQPGAAPQETARLDLEAGQSFHDMEGVGAHPIDGVHVLLSAGFGGHFAQVMAERGIEVAITDREDPVEAVKDYLARRATGMLLPVVGCDCAGSCHGEDEAGHDHHPQPAPAG</sequence>
<evidence type="ECO:0000256" key="1">
    <source>
        <dbReference type="ARBA" id="ARBA00023231"/>
    </source>
</evidence>
<dbReference type="EMBL" id="VWPK01000030">
    <property type="protein sequence ID" value="KAA5610615.1"/>
    <property type="molecule type" value="Genomic_DNA"/>
</dbReference>
<keyword evidence="4" id="KW-1185">Reference proteome</keyword>
<dbReference type="RefSeq" id="WP_150042349.1">
    <property type="nucleotide sequence ID" value="NZ_OW485601.1"/>
</dbReference>
<protein>
    <submittedName>
        <fullName evidence="3">Nitrogen fixation protein</fullName>
    </submittedName>
</protein>
<comment type="caution">
    <text evidence="3">The sequence shown here is derived from an EMBL/GenBank/DDBJ whole genome shotgun (WGS) entry which is preliminary data.</text>
</comment>
<dbReference type="InterPro" id="IPR036105">
    <property type="entry name" value="DiNase_FeMo-co_biosyn_sf"/>
</dbReference>
<name>A0A5M6IT48_9PROT</name>
<dbReference type="AlphaFoldDB" id="A0A5M6IT48"/>
<evidence type="ECO:0000313" key="4">
    <source>
        <dbReference type="Proteomes" id="UP000325255"/>
    </source>
</evidence>
<dbReference type="InterPro" id="IPR003731">
    <property type="entry name" value="Di-Nase_FeMo-co_biosynth"/>
</dbReference>
<reference evidence="3 4" key="1">
    <citation type="submission" date="2019-09" db="EMBL/GenBank/DDBJ databases">
        <title>Genome sequence of Rhodovastum atsumiense, a diverse member of the Acetobacteraceae family of non-sulfur purple photosynthetic bacteria.</title>
        <authorList>
            <person name="Meyer T."/>
            <person name="Kyndt J."/>
        </authorList>
    </citation>
    <scope>NUCLEOTIDE SEQUENCE [LARGE SCALE GENOMIC DNA]</scope>
    <source>
        <strain evidence="3 4">DSM 21279</strain>
    </source>
</reference>
<dbReference type="Pfam" id="PF02579">
    <property type="entry name" value="Nitro_FeMo-Co"/>
    <property type="match status" value="1"/>
</dbReference>
<organism evidence="3 4">
    <name type="scientific">Rhodovastum atsumiense</name>
    <dbReference type="NCBI Taxonomy" id="504468"/>
    <lineage>
        <taxon>Bacteria</taxon>
        <taxon>Pseudomonadati</taxon>
        <taxon>Pseudomonadota</taxon>
        <taxon>Alphaproteobacteria</taxon>
        <taxon>Acetobacterales</taxon>
        <taxon>Acetobacteraceae</taxon>
        <taxon>Rhodovastum</taxon>
    </lineage>
</organism>
<accession>A0A5M6IT48</accession>
<dbReference type="OrthoDB" id="9797941at2"/>
<dbReference type="SUPFAM" id="SSF53146">
    <property type="entry name" value="Nitrogenase accessory factor-like"/>
    <property type="match status" value="1"/>
</dbReference>
<dbReference type="Proteomes" id="UP000325255">
    <property type="component" value="Unassembled WGS sequence"/>
</dbReference>
<evidence type="ECO:0000259" key="2">
    <source>
        <dbReference type="Pfam" id="PF02579"/>
    </source>
</evidence>
<evidence type="ECO:0000313" key="3">
    <source>
        <dbReference type="EMBL" id="KAA5610615.1"/>
    </source>
</evidence>
<proteinExistence type="predicted"/>
<keyword evidence="1" id="KW-0535">Nitrogen fixation</keyword>
<gene>
    <name evidence="3" type="ORF">F1189_18505</name>
</gene>